<evidence type="ECO:0000313" key="2">
    <source>
        <dbReference type="EMBL" id="MED6250247.1"/>
    </source>
</evidence>
<feature type="compositionally biased region" description="Polar residues" evidence="1">
    <location>
        <begin position="45"/>
        <end position="63"/>
    </location>
</feature>
<name>A0ABU7BHY2_9TELE</name>
<evidence type="ECO:0000313" key="3">
    <source>
        <dbReference type="Proteomes" id="UP001345963"/>
    </source>
</evidence>
<sequence>MKKRASGILKMKPCLLLTVLGQEKRPHFMSTINQTSVNLLEAFTSSAGSQTSTPSPQYASTAPQHRDLSTPRSRHAVPGCARNEVLDGYRYR</sequence>
<dbReference type="EMBL" id="JAHUTI010055980">
    <property type="protein sequence ID" value="MED6250247.1"/>
    <property type="molecule type" value="Genomic_DNA"/>
</dbReference>
<gene>
    <name evidence="2" type="ORF">ATANTOWER_027697</name>
</gene>
<accession>A0ABU7BHY2</accession>
<comment type="caution">
    <text evidence="2">The sequence shown here is derived from an EMBL/GenBank/DDBJ whole genome shotgun (WGS) entry which is preliminary data.</text>
</comment>
<evidence type="ECO:0000256" key="1">
    <source>
        <dbReference type="SAM" id="MobiDB-lite"/>
    </source>
</evidence>
<protein>
    <submittedName>
        <fullName evidence="2">Uncharacterized protein</fullName>
    </submittedName>
</protein>
<dbReference type="Proteomes" id="UP001345963">
    <property type="component" value="Unassembled WGS sequence"/>
</dbReference>
<proteinExistence type="predicted"/>
<keyword evidence="3" id="KW-1185">Reference proteome</keyword>
<organism evidence="2 3">
    <name type="scientific">Ataeniobius toweri</name>
    <dbReference type="NCBI Taxonomy" id="208326"/>
    <lineage>
        <taxon>Eukaryota</taxon>
        <taxon>Metazoa</taxon>
        <taxon>Chordata</taxon>
        <taxon>Craniata</taxon>
        <taxon>Vertebrata</taxon>
        <taxon>Euteleostomi</taxon>
        <taxon>Actinopterygii</taxon>
        <taxon>Neopterygii</taxon>
        <taxon>Teleostei</taxon>
        <taxon>Neoteleostei</taxon>
        <taxon>Acanthomorphata</taxon>
        <taxon>Ovalentaria</taxon>
        <taxon>Atherinomorphae</taxon>
        <taxon>Cyprinodontiformes</taxon>
        <taxon>Goodeidae</taxon>
        <taxon>Ataeniobius</taxon>
    </lineage>
</organism>
<feature type="region of interest" description="Disordered" evidence="1">
    <location>
        <begin position="45"/>
        <end position="81"/>
    </location>
</feature>
<reference evidence="2 3" key="1">
    <citation type="submission" date="2021-07" db="EMBL/GenBank/DDBJ databases">
        <authorList>
            <person name="Palmer J.M."/>
        </authorList>
    </citation>
    <scope>NUCLEOTIDE SEQUENCE [LARGE SCALE GENOMIC DNA]</scope>
    <source>
        <strain evidence="2 3">AT_MEX2019</strain>
        <tissue evidence="2">Muscle</tissue>
    </source>
</reference>